<dbReference type="RefSeq" id="WP_091520765.1">
    <property type="nucleotide sequence ID" value="NZ_LT629772.1"/>
</dbReference>
<dbReference type="GO" id="GO:0046983">
    <property type="term" value="F:protein dimerization activity"/>
    <property type="evidence" value="ECO:0007669"/>
    <property type="project" value="InterPro"/>
</dbReference>
<keyword evidence="2 6" id="KW-0418">Kinase</keyword>
<sequence length="527" mass="56484">MATPTRGASGSPFPAAAEQPWPERLLAADRSIISDLSLRGTVRRVVRAARDLIDARQVTLEIFADGVDNERRLVRAGGWPVSADSDDGALTERIGGTWDPADRELAGRPFPIRTGDREYGRLFVLPADGADLAPDQEVLIGALVETAGTAIRNAQRYEESGRTQEWLRAVAEVSRSLISSQRAGTLERIAERVRDLADADVVSVVRPDGADDVEVVAAIGVGAEDLTGVRYLRAGSLAGEVMRRRRGVLFDNAQRYVEPTLCPRYADSLGSVMAVPLDAEHGTSGAVVVGRGGQRPFSRSDLEVAANFAGQAALALELAEARADQDRLRLLRDRDRIARDLHDRVIQRLFATGLELQSIATVTAAGPGARLVDAVADLDDTIREIRTTIFALRQQSLDSPSGLRGIVLSVVADLTTGLPRTPEVVFVGPLDTVAEADLISDVEAVVREGLTNVVRHADAKRVTLRIEIAAGELEIYLGDDGLGIADSGRRSGLANLRRRAEQHGGTLTISTPPGGGTTLSWIVPLRP</sequence>
<organism evidence="6 7">
    <name type="scientific">Microlunatus soli</name>
    <dbReference type="NCBI Taxonomy" id="630515"/>
    <lineage>
        <taxon>Bacteria</taxon>
        <taxon>Bacillati</taxon>
        <taxon>Actinomycetota</taxon>
        <taxon>Actinomycetes</taxon>
        <taxon>Propionibacteriales</taxon>
        <taxon>Propionibacteriaceae</taxon>
        <taxon>Microlunatus</taxon>
    </lineage>
</organism>
<evidence type="ECO:0000256" key="2">
    <source>
        <dbReference type="ARBA" id="ARBA00022777"/>
    </source>
</evidence>
<gene>
    <name evidence="6" type="ORF">SAMN04489812_0989</name>
</gene>
<dbReference type="AlphaFoldDB" id="A0A1H1PQP5"/>
<dbReference type="InterPro" id="IPR036890">
    <property type="entry name" value="HATPase_C_sf"/>
</dbReference>
<feature type="domain" description="GAF" evidence="4">
    <location>
        <begin position="181"/>
        <end position="326"/>
    </location>
</feature>
<dbReference type="Pfam" id="PF07730">
    <property type="entry name" value="HisKA_3"/>
    <property type="match status" value="1"/>
</dbReference>
<dbReference type="InterPro" id="IPR003018">
    <property type="entry name" value="GAF"/>
</dbReference>
<keyword evidence="3" id="KW-0902">Two-component regulatory system</keyword>
<evidence type="ECO:0000259" key="5">
    <source>
        <dbReference type="SMART" id="SM00387"/>
    </source>
</evidence>
<evidence type="ECO:0000313" key="6">
    <source>
        <dbReference type="EMBL" id="SDS13450.1"/>
    </source>
</evidence>
<evidence type="ECO:0000256" key="1">
    <source>
        <dbReference type="ARBA" id="ARBA00022679"/>
    </source>
</evidence>
<dbReference type="PANTHER" id="PTHR24421:SF56">
    <property type="entry name" value="OXYGEN SENSOR HISTIDINE KINASE RESPONSE REGULATOR DOST"/>
    <property type="match status" value="1"/>
</dbReference>
<dbReference type="GO" id="GO:0016020">
    <property type="term" value="C:membrane"/>
    <property type="evidence" value="ECO:0007669"/>
    <property type="project" value="InterPro"/>
</dbReference>
<keyword evidence="1" id="KW-0808">Transferase</keyword>
<dbReference type="GO" id="GO:0000155">
    <property type="term" value="F:phosphorelay sensor kinase activity"/>
    <property type="evidence" value="ECO:0007669"/>
    <property type="project" value="InterPro"/>
</dbReference>
<dbReference type="Proteomes" id="UP000199103">
    <property type="component" value="Chromosome I"/>
</dbReference>
<dbReference type="OrthoDB" id="227596at2"/>
<keyword evidence="7" id="KW-1185">Reference proteome</keyword>
<feature type="domain" description="Histidine kinase/HSP90-like ATPase" evidence="5">
    <location>
        <begin position="437"/>
        <end position="527"/>
    </location>
</feature>
<name>A0A1H1PQP5_9ACTN</name>
<dbReference type="PANTHER" id="PTHR24421">
    <property type="entry name" value="NITRATE/NITRITE SENSOR PROTEIN NARX-RELATED"/>
    <property type="match status" value="1"/>
</dbReference>
<dbReference type="SUPFAM" id="SSF55874">
    <property type="entry name" value="ATPase domain of HSP90 chaperone/DNA topoisomerase II/histidine kinase"/>
    <property type="match status" value="1"/>
</dbReference>
<dbReference type="InterPro" id="IPR050482">
    <property type="entry name" value="Sensor_HK_TwoCompSys"/>
</dbReference>
<evidence type="ECO:0000313" key="7">
    <source>
        <dbReference type="Proteomes" id="UP000199103"/>
    </source>
</evidence>
<dbReference type="Gene3D" id="1.20.5.1930">
    <property type="match status" value="1"/>
</dbReference>
<protein>
    <submittedName>
        <fullName evidence="6">Histidine kinase</fullName>
    </submittedName>
</protein>
<dbReference type="Pfam" id="PF13185">
    <property type="entry name" value="GAF_2"/>
    <property type="match status" value="1"/>
</dbReference>
<evidence type="ECO:0000256" key="3">
    <source>
        <dbReference type="ARBA" id="ARBA00023012"/>
    </source>
</evidence>
<accession>A0A1H1PQP5</accession>
<reference evidence="6 7" key="1">
    <citation type="submission" date="2016-10" db="EMBL/GenBank/DDBJ databases">
        <authorList>
            <person name="de Groot N.N."/>
        </authorList>
    </citation>
    <scope>NUCLEOTIDE SEQUENCE [LARGE SCALE GENOMIC DNA]</scope>
    <source>
        <strain evidence="6 7">DSM 21800</strain>
    </source>
</reference>
<proteinExistence type="predicted"/>
<evidence type="ECO:0000259" key="4">
    <source>
        <dbReference type="SMART" id="SM00065"/>
    </source>
</evidence>
<dbReference type="Gene3D" id="3.30.450.40">
    <property type="match status" value="2"/>
</dbReference>
<dbReference type="CDD" id="cd16917">
    <property type="entry name" value="HATPase_UhpB-NarQ-NarX-like"/>
    <property type="match status" value="1"/>
</dbReference>
<dbReference type="Pfam" id="PF02518">
    <property type="entry name" value="HATPase_c"/>
    <property type="match status" value="1"/>
</dbReference>
<dbReference type="STRING" id="630515.SAMN04489812_0989"/>
<dbReference type="EMBL" id="LT629772">
    <property type="protein sequence ID" value="SDS13450.1"/>
    <property type="molecule type" value="Genomic_DNA"/>
</dbReference>
<dbReference type="SMART" id="SM00387">
    <property type="entry name" value="HATPase_c"/>
    <property type="match status" value="1"/>
</dbReference>
<dbReference type="SUPFAM" id="SSF55781">
    <property type="entry name" value="GAF domain-like"/>
    <property type="match status" value="2"/>
</dbReference>
<dbReference type="InterPro" id="IPR029016">
    <property type="entry name" value="GAF-like_dom_sf"/>
</dbReference>
<dbReference type="SMART" id="SM00065">
    <property type="entry name" value="GAF"/>
    <property type="match status" value="1"/>
</dbReference>
<dbReference type="InterPro" id="IPR011712">
    <property type="entry name" value="Sig_transdc_His_kin_sub3_dim/P"/>
</dbReference>
<dbReference type="InterPro" id="IPR003594">
    <property type="entry name" value="HATPase_dom"/>
</dbReference>
<dbReference type="Gene3D" id="3.30.565.10">
    <property type="entry name" value="Histidine kinase-like ATPase, C-terminal domain"/>
    <property type="match status" value="1"/>
</dbReference>